<comment type="caution">
    <text evidence="1">The sequence shown here is derived from an EMBL/GenBank/DDBJ whole genome shotgun (WGS) entry which is preliminary data.</text>
</comment>
<proteinExistence type="predicted"/>
<dbReference type="AlphaFoldDB" id="A0ABD1W608"/>
<accession>A0ABD1W608</accession>
<evidence type="ECO:0000313" key="1">
    <source>
        <dbReference type="EMBL" id="KAL2545081.1"/>
    </source>
</evidence>
<name>A0ABD1W608_9LAMI</name>
<keyword evidence="2" id="KW-1185">Reference proteome</keyword>
<sequence>MAIHLLKLISRLGKVVNYVLVNTRVDIGARNANGWTALDVLLQSLETQETWKSSNVFRMEAFQELSTNHLLPSMQNFLKALQFHIYGIPKTMLQPISLKRTNIQTGWGRKRND</sequence>
<dbReference type="Proteomes" id="UP001604277">
    <property type="component" value="Unassembled WGS sequence"/>
</dbReference>
<evidence type="ECO:0000313" key="2">
    <source>
        <dbReference type="Proteomes" id="UP001604277"/>
    </source>
</evidence>
<dbReference type="EMBL" id="JBFOLJ010000004">
    <property type="protein sequence ID" value="KAL2545081.1"/>
    <property type="molecule type" value="Genomic_DNA"/>
</dbReference>
<protein>
    <submittedName>
        <fullName evidence="1">Uncharacterized protein</fullName>
    </submittedName>
</protein>
<gene>
    <name evidence="1" type="ORF">Fot_14314</name>
</gene>
<organism evidence="1 2">
    <name type="scientific">Forsythia ovata</name>
    <dbReference type="NCBI Taxonomy" id="205694"/>
    <lineage>
        <taxon>Eukaryota</taxon>
        <taxon>Viridiplantae</taxon>
        <taxon>Streptophyta</taxon>
        <taxon>Embryophyta</taxon>
        <taxon>Tracheophyta</taxon>
        <taxon>Spermatophyta</taxon>
        <taxon>Magnoliopsida</taxon>
        <taxon>eudicotyledons</taxon>
        <taxon>Gunneridae</taxon>
        <taxon>Pentapetalae</taxon>
        <taxon>asterids</taxon>
        <taxon>lamiids</taxon>
        <taxon>Lamiales</taxon>
        <taxon>Oleaceae</taxon>
        <taxon>Forsythieae</taxon>
        <taxon>Forsythia</taxon>
    </lineage>
</organism>
<reference evidence="2" key="1">
    <citation type="submission" date="2024-07" db="EMBL/GenBank/DDBJ databases">
        <title>Two chromosome-level genome assemblies of Korean endemic species Abeliophyllum distichum and Forsythia ovata (Oleaceae).</title>
        <authorList>
            <person name="Jang H."/>
        </authorList>
    </citation>
    <scope>NUCLEOTIDE SEQUENCE [LARGE SCALE GENOMIC DNA]</scope>
</reference>